<keyword evidence="2 3" id="KW-0548">Nucleotidyltransferase</keyword>
<dbReference type="HAMAP" id="MF_00108">
    <property type="entry name" value="IspD"/>
    <property type="match status" value="1"/>
</dbReference>
<organism evidence="4 5">
    <name type="scientific">Mucilaginibacter terrae</name>
    <dbReference type="NCBI Taxonomy" id="1955052"/>
    <lineage>
        <taxon>Bacteria</taxon>
        <taxon>Pseudomonadati</taxon>
        <taxon>Bacteroidota</taxon>
        <taxon>Sphingobacteriia</taxon>
        <taxon>Sphingobacteriales</taxon>
        <taxon>Sphingobacteriaceae</taxon>
        <taxon>Mucilaginibacter</taxon>
    </lineage>
</organism>
<reference evidence="5" key="1">
    <citation type="submission" date="2023-07" db="EMBL/GenBank/DDBJ databases">
        <title>Functional and genomic diversity of the sorghum phyllosphere microbiome.</title>
        <authorList>
            <person name="Shade A."/>
        </authorList>
    </citation>
    <scope>NUCLEOTIDE SEQUENCE [LARGE SCALE GENOMIC DNA]</scope>
    <source>
        <strain evidence="5">SORGH_AS_0422</strain>
    </source>
</reference>
<gene>
    <name evidence="3" type="primary">ispD</name>
    <name evidence="4" type="ORF">QE417_004221</name>
</gene>
<feature type="site" description="Transition state stabilizer" evidence="3">
    <location>
        <position position="66"/>
    </location>
</feature>
<dbReference type="EC" id="2.7.7.60" evidence="3"/>
<dbReference type="CDD" id="cd02516">
    <property type="entry name" value="CDP-ME_synthetase"/>
    <property type="match status" value="1"/>
</dbReference>
<protein>
    <recommendedName>
        <fullName evidence="3">2-C-methyl-D-erythritol 4-phosphate cytidylyltransferase</fullName>
        <ecNumber evidence="3">2.7.7.60</ecNumber>
    </recommendedName>
    <alternativeName>
        <fullName evidence="3">4-diphosphocytidyl-2C-methyl-D-erythritol synthase</fullName>
    </alternativeName>
    <alternativeName>
        <fullName evidence="3">MEP cytidylyltransferase</fullName>
        <shortName evidence="3">MCT</shortName>
    </alternativeName>
</protein>
<dbReference type="InterPro" id="IPR034683">
    <property type="entry name" value="IspD/TarI"/>
</dbReference>
<dbReference type="SUPFAM" id="SSF53448">
    <property type="entry name" value="Nucleotide-diphospho-sugar transferases"/>
    <property type="match status" value="1"/>
</dbReference>
<dbReference type="GO" id="GO:0050518">
    <property type="term" value="F:2-C-methyl-D-erythritol 4-phosphate cytidylyltransferase activity"/>
    <property type="evidence" value="ECO:0007669"/>
    <property type="project" value="UniProtKB-EC"/>
</dbReference>
<comment type="function">
    <text evidence="3">Catalyzes the formation of 4-diphosphocytidyl-2-C-methyl-D-erythritol from CTP and 2-C-methyl-D-erythritol 4-phosphate (MEP).</text>
</comment>
<dbReference type="InterPro" id="IPR050088">
    <property type="entry name" value="IspD/TarI_cytidylyltransf_bact"/>
</dbReference>
<evidence type="ECO:0000313" key="4">
    <source>
        <dbReference type="EMBL" id="MDT3405149.1"/>
    </source>
</evidence>
<dbReference type="NCBIfam" id="TIGR00453">
    <property type="entry name" value="ispD"/>
    <property type="match status" value="1"/>
</dbReference>
<dbReference type="Pfam" id="PF01128">
    <property type="entry name" value="IspD"/>
    <property type="match status" value="1"/>
</dbReference>
<dbReference type="Gene3D" id="3.90.550.10">
    <property type="entry name" value="Spore Coat Polysaccharide Biosynthesis Protein SpsA, Chain A"/>
    <property type="match status" value="1"/>
</dbReference>
<comment type="pathway">
    <text evidence="3">Isoprenoid biosynthesis; isopentenyl diphosphate biosynthesis via DXP pathway; isopentenyl diphosphate from 1-deoxy-D-xylulose 5-phosphate: step 2/6.</text>
</comment>
<keyword evidence="3" id="KW-0414">Isoprene biosynthesis</keyword>
<dbReference type="NCBIfam" id="NF001186">
    <property type="entry name" value="PRK00155.2-3"/>
    <property type="match status" value="1"/>
</dbReference>
<dbReference type="PANTHER" id="PTHR32125">
    <property type="entry name" value="2-C-METHYL-D-ERYTHRITOL 4-PHOSPHATE CYTIDYLYLTRANSFERASE, CHLOROPLASTIC"/>
    <property type="match status" value="1"/>
</dbReference>
<dbReference type="EMBL" id="JAVLVU010000001">
    <property type="protein sequence ID" value="MDT3405149.1"/>
    <property type="molecule type" value="Genomic_DNA"/>
</dbReference>
<comment type="catalytic activity">
    <reaction evidence="3">
        <text>2-C-methyl-D-erythritol 4-phosphate + CTP + H(+) = 4-CDP-2-C-methyl-D-erythritol + diphosphate</text>
        <dbReference type="Rhea" id="RHEA:13429"/>
        <dbReference type="ChEBI" id="CHEBI:15378"/>
        <dbReference type="ChEBI" id="CHEBI:33019"/>
        <dbReference type="ChEBI" id="CHEBI:37563"/>
        <dbReference type="ChEBI" id="CHEBI:57823"/>
        <dbReference type="ChEBI" id="CHEBI:58262"/>
        <dbReference type="EC" id="2.7.7.60"/>
    </reaction>
</comment>
<feature type="site" description="Positions MEP for the nucleophilic attack" evidence="3">
    <location>
        <position position="195"/>
    </location>
</feature>
<keyword evidence="1 3" id="KW-0808">Transferase</keyword>
<evidence type="ECO:0000256" key="2">
    <source>
        <dbReference type="ARBA" id="ARBA00022695"/>
    </source>
</evidence>
<dbReference type="InterPro" id="IPR001228">
    <property type="entry name" value="IspD"/>
</dbReference>
<dbReference type="Proteomes" id="UP001258315">
    <property type="component" value="Unassembled WGS sequence"/>
</dbReference>
<feature type="site" description="Positions MEP for the nucleophilic attack" evidence="3">
    <location>
        <position position="249"/>
    </location>
</feature>
<dbReference type="InterPro" id="IPR029044">
    <property type="entry name" value="Nucleotide-diphossugar_trans"/>
</dbReference>
<keyword evidence="5" id="KW-1185">Reference proteome</keyword>
<dbReference type="PANTHER" id="PTHR32125:SF4">
    <property type="entry name" value="2-C-METHYL-D-ERYTHRITOL 4-PHOSPHATE CYTIDYLYLTRANSFERASE, CHLOROPLASTIC"/>
    <property type="match status" value="1"/>
</dbReference>
<evidence type="ECO:0000313" key="5">
    <source>
        <dbReference type="Proteomes" id="UP001258315"/>
    </source>
</evidence>
<name>A0ABU3GZF4_9SPHI</name>
<feature type="site" description="Transition state stabilizer" evidence="3">
    <location>
        <position position="59"/>
    </location>
</feature>
<comment type="caution">
    <text evidence="4">The sequence shown here is derived from an EMBL/GenBank/DDBJ whole genome shotgun (WGS) entry which is preliminary data.</text>
</comment>
<evidence type="ECO:0000256" key="1">
    <source>
        <dbReference type="ARBA" id="ARBA00022679"/>
    </source>
</evidence>
<evidence type="ECO:0000256" key="3">
    <source>
        <dbReference type="HAMAP-Rule" id="MF_00108"/>
    </source>
</evidence>
<proteinExistence type="inferred from homology"/>
<sequence>MLLAQRFLFDATTQQLTIHYCPLTSFYRYLSPMLHSPLTTHHSQLTTYAIIVAGGSGTRMQSAVPKQFLLVNELPVLMHTLQAFSRSQYAPKLIVVLPDSHHVYWAQLCIQHHFTLPHDLVSGGPTRFHSVKNGLKLVPDDTLVAVHDAVRPLINPAIIDAAYKQANVQGAVVVAVKSRDSVRQVKGPFTQSLLRDEIYLVQTPQTFKTALLKGAYEYAYQESFTDDASVAEHAGHAIHIVEGSYQNLKITFPEDIVIAELLLK</sequence>
<comment type="similarity">
    <text evidence="3">Belongs to the IspD/TarI cytidylyltransferase family. IspD subfamily.</text>
</comment>
<accession>A0ABU3GZF4</accession>